<comment type="caution">
    <text evidence="3">The sequence shown here is derived from an EMBL/GenBank/DDBJ whole genome shotgun (WGS) entry which is preliminary data.</text>
</comment>
<dbReference type="InterPro" id="IPR029063">
    <property type="entry name" value="SAM-dependent_MTases_sf"/>
</dbReference>
<evidence type="ECO:0000313" key="3">
    <source>
        <dbReference type="EMBL" id="OUP70431.1"/>
    </source>
</evidence>
<evidence type="ECO:0000259" key="1">
    <source>
        <dbReference type="Pfam" id="PF13649"/>
    </source>
</evidence>
<dbReference type="SUPFAM" id="SSF53335">
    <property type="entry name" value="S-adenosyl-L-methionine-dependent methyltransferases"/>
    <property type="match status" value="1"/>
</dbReference>
<dbReference type="PANTHER" id="PTHR43460">
    <property type="entry name" value="METHYLTRANSFERASE"/>
    <property type="match status" value="1"/>
</dbReference>
<dbReference type="Pfam" id="PF21302">
    <property type="entry name" value="Zn_ribbon_RlmA"/>
    <property type="match status" value="1"/>
</dbReference>
<dbReference type="PANTHER" id="PTHR43460:SF1">
    <property type="entry name" value="METHYLTRANSFERASE TYPE 11 DOMAIN-CONTAINING PROTEIN"/>
    <property type="match status" value="1"/>
</dbReference>
<dbReference type="Pfam" id="PF13649">
    <property type="entry name" value="Methyltransf_25"/>
    <property type="match status" value="1"/>
</dbReference>
<dbReference type="EMBL" id="NFKP01000004">
    <property type="protein sequence ID" value="OUP70431.1"/>
    <property type="molecule type" value="Genomic_DNA"/>
</dbReference>
<dbReference type="InterPro" id="IPR052939">
    <property type="entry name" value="23S_rRNA_MeTrnsfrase_RlmA"/>
</dbReference>
<sequence>MSLNYFRQAVTNTSGGWDDQNALCGCVGHGIEVFLGNCMMVAAKRRSIHIESDQFDRHAVNPRPFSVVVSIIMRIAQSRKYCGLGWKNCKLTGKPNLGTICAGQTTLPLCGSQAQRAPFDEFLGKRPAGSGGDGGGFMFICPICKGALMKRERALCCPKNHSFDLAAQGYVNLLLANRKNSANPGDNAEMVASRTRFLDSGFYAPLSDTLNAEIAARAGAAPRILDAGCGEGYYAARLYDALHTAGKDAALYGVDLSKAAVRHAARRCRAAHFAVASLFALPFSDGAFDVCCNIFSPLCAPELLRVLAPGSVFAAVYPAARHLYGLKEILYEHPYENPDKTFELEGFCIESRRRISYEFTLNGNDLIKSLFMMTPYYYRTPAQGAQRLSLCDCLHTEADFWIVLYRREGA</sequence>
<organism evidence="3 4">
    <name type="scientific">Anaerotruncus colihominis</name>
    <dbReference type="NCBI Taxonomy" id="169435"/>
    <lineage>
        <taxon>Bacteria</taxon>
        <taxon>Bacillati</taxon>
        <taxon>Bacillota</taxon>
        <taxon>Clostridia</taxon>
        <taxon>Eubacteriales</taxon>
        <taxon>Oscillospiraceae</taxon>
        <taxon>Anaerotruncus</taxon>
    </lineage>
</organism>
<name>A0A1Y4EMQ9_9FIRM</name>
<dbReference type="Gene3D" id="3.40.50.150">
    <property type="entry name" value="Vaccinia Virus protein VP39"/>
    <property type="match status" value="1"/>
</dbReference>
<gene>
    <name evidence="3" type="ORF">B5F11_05340</name>
</gene>
<dbReference type="AlphaFoldDB" id="A0A1Y4EMQ9"/>
<reference evidence="4" key="1">
    <citation type="submission" date="2017-04" db="EMBL/GenBank/DDBJ databases">
        <title>Function of individual gut microbiota members based on whole genome sequencing of pure cultures obtained from chicken caecum.</title>
        <authorList>
            <person name="Medvecky M."/>
            <person name="Cejkova D."/>
            <person name="Polansky O."/>
            <person name="Karasova D."/>
            <person name="Kubasova T."/>
            <person name="Cizek A."/>
            <person name="Rychlik I."/>
        </authorList>
    </citation>
    <scope>NUCLEOTIDE SEQUENCE [LARGE SCALE GENOMIC DNA]</scope>
    <source>
        <strain evidence="4">An175</strain>
    </source>
</reference>
<evidence type="ECO:0000259" key="2">
    <source>
        <dbReference type="Pfam" id="PF21302"/>
    </source>
</evidence>
<feature type="domain" description="23S rRNA (guanine(745)-N(1))-methyltransferase N-terminal" evidence="2">
    <location>
        <begin position="139"/>
        <end position="181"/>
    </location>
</feature>
<dbReference type="Proteomes" id="UP000196386">
    <property type="component" value="Unassembled WGS sequence"/>
</dbReference>
<protein>
    <submittedName>
        <fullName evidence="3">Uncharacterized protein</fullName>
    </submittedName>
</protein>
<dbReference type="InterPro" id="IPR041698">
    <property type="entry name" value="Methyltransf_25"/>
</dbReference>
<dbReference type="CDD" id="cd02440">
    <property type="entry name" value="AdoMet_MTases"/>
    <property type="match status" value="1"/>
</dbReference>
<feature type="domain" description="Methyltransferase" evidence="1">
    <location>
        <begin position="224"/>
        <end position="299"/>
    </location>
</feature>
<evidence type="ECO:0000313" key="4">
    <source>
        <dbReference type="Proteomes" id="UP000196386"/>
    </source>
</evidence>
<dbReference type="InterPro" id="IPR048647">
    <property type="entry name" value="RlmA_N"/>
</dbReference>
<accession>A0A1Y4EMQ9</accession>
<proteinExistence type="predicted"/>